<name>A0A0B6ZQN3_9EUPU</name>
<proteinExistence type="predicted"/>
<feature type="non-terminal residue" evidence="1">
    <location>
        <position position="1"/>
    </location>
</feature>
<protein>
    <submittedName>
        <fullName evidence="1">Uncharacterized protein</fullName>
    </submittedName>
</protein>
<organism evidence="1">
    <name type="scientific">Arion vulgaris</name>
    <dbReference type="NCBI Taxonomy" id="1028688"/>
    <lineage>
        <taxon>Eukaryota</taxon>
        <taxon>Metazoa</taxon>
        <taxon>Spiralia</taxon>
        <taxon>Lophotrochozoa</taxon>
        <taxon>Mollusca</taxon>
        <taxon>Gastropoda</taxon>
        <taxon>Heterobranchia</taxon>
        <taxon>Euthyneura</taxon>
        <taxon>Panpulmonata</taxon>
        <taxon>Eupulmonata</taxon>
        <taxon>Stylommatophora</taxon>
        <taxon>Helicina</taxon>
        <taxon>Arionoidea</taxon>
        <taxon>Arionidae</taxon>
        <taxon>Arion</taxon>
    </lineage>
</organism>
<evidence type="ECO:0000313" key="1">
    <source>
        <dbReference type="EMBL" id="CEK70878.1"/>
    </source>
</evidence>
<gene>
    <name evidence="1" type="primary">ORF75991</name>
</gene>
<accession>A0A0B6ZQN3</accession>
<dbReference type="AlphaFoldDB" id="A0A0B6ZQN3"/>
<dbReference type="EMBL" id="HACG01024013">
    <property type="protein sequence ID" value="CEK70878.1"/>
    <property type="molecule type" value="Transcribed_RNA"/>
</dbReference>
<sequence>SSNHSSRQKLSNCRSISHEGLTYITVSHSLTRTKRKKGQEKKQRKEEKIEYTVLDFLKTGQKQCPEGNSIEI</sequence>
<reference evidence="1" key="1">
    <citation type="submission" date="2014-12" db="EMBL/GenBank/DDBJ databases">
        <title>Insight into the proteome of Arion vulgaris.</title>
        <authorList>
            <person name="Aradska J."/>
            <person name="Bulat T."/>
            <person name="Smidak R."/>
            <person name="Sarate P."/>
            <person name="Gangsoo J."/>
            <person name="Sialana F."/>
            <person name="Bilban M."/>
            <person name="Lubec G."/>
        </authorList>
    </citation>
    <scope>NUCLEOTIDE SEQUENCE</scope>
    <source>
        <tissue evidence="1">Skin</tissue>
    </source>
</reference>